<evidence type="ECO:0000256" key="13">
    <source>
        <dbReference type="SAM" id="SignalP"/>
    </source>
</evidence>
<dbReference type="PANTHER" id="PTHR24034:SF209">
    <property type="entry name" value="EGF-LIKE DOMAIN-CONTAINING PROTEIN"/>
    <property type="match status" value="1"/>
</dbReference>
<reference evidence="16" key="1">
    <citation type="submission" date="2025-08" db="UniProtKB">
        <authorList>
            <consortium name="RefSeq"/>
        </authorList>
    </citation>
    <scope>IDENTIFICATION</scope>
    <source>
        <tissue evidence="16">Silk gland</tissue>
    </source>
</reference>
<evidence type="ECO:0000256" key="1">
    <source>
        <dbReference type="ARBA" id="ARBA00004498"/>
    </source>
</evidence>
<comment type="similarity">
    <text evidence="2">Belongs to the fibulin family.</text>
</comment>
<evidence type="ECO:0000313" key="15">
    <source>
        <dbReference type="Proteomes" id="UP000504629"/>
    </source>
</evidence>
<keyword evidence="8" id="KW-0106">Calcium</keyword>
<feature type="domain" description="EGF-like" evidence="14">
    <location>
        <begin position="1036"/>
        <end position="1078"/>
    </location>
</feature>
<dbReference type="FunFam" id="2.10.25.10:FF:000240">
    <property type="entry name" value="Vitamin K-dependent protein S"/>
    <property type="match status" value="1"/>
</dbReference>
<gene>
    <name evidence="16" type="primary">LOC114253543</name>
</gene>
<dbReference type="PROSITE" id="PS00010">
    <property type="entry name" value="ASX_HYDROXYL"/>
    <property type="match status" value="7"/>
</dbReference>
<dbReference type="PANTHER" id="PTHR24034">
    <property type="entry name" value="EGF-LIKE DOMAIN-CONTAINING PROTEIN"/>
    <property type="match status" value="1"/>
</dbReference>
<evidence type="ECO:0000256" key="6">
    <source>
        <dbReference type="ARBA" id="ARBA00022729"/>
    </source>
</evidence>
<evidence type="ECO:0000256" key="2">
    <source>
        <dbReference type="ARBA" id="ARBA00006127"/>
    </source>
</evidence>
<keyword evidence="7" id="KW-0677">Repeat</keyword>
<keyword evidence="3" id="KW-0964">Secreted</keyword>
<dbReference type="KEGG" id="bman:114253543"/>
<keyword evidence="5 11" id="KW-0245">EGF-like domain</keyword>
<evidence type="ECO:0000256" key="4">
    <source>
        <dbReference type="ARBA" id="ARBA00022530"/>
    </source>
</evidence>
<evidence type="ECO:0000256" key="11">
    <source>
        <dbReference type="PROSITE-ProRule" id="PRU00076"/>
    </source>
</evidence>
<dbReference type="FunFam" id="2.10.25.10:FF:000005">
    <property type="entry name" value="Fibrillin 2"/>
    <property type="match status" value="1"/>
</dbReference>
<feature type="domain" description="EGF-like" evidence="14">
    <location>
        <begin position="478"/>
        <end position="516"/>
    </location>
</feature>
<accession>A0A6J2KRU9</accession>
<feature type="region of interest" description="Disordered" evidence="12">
    <location>
        <begin position="635"/>
        <end position="815"/>
    </location>
</feature>
<feature type="compositionally biased region" description="Basic and acidic residues" evidence="12">
    <location>
        <begin position="756"/>
        <end position="765"/>
    </location>
</feature>
<dbReference type="Pfam" id="PF22914">
    <property type="entry name" value="Fibulin_C"/>
    <property type="match status" value="1"/>
</dbReference>
<dbReference type="InterPro" id="IPR001881">
    <property type="entry name" value="EGF-like_Ca-bd_dom"/>
</dbReference>
<dbReference type="InterPro" id="IPR026823">
    <property type="entry name" value="cEGF"/>
</dbReference>
<evidence type="ECO:0000313" key="16">
    <source>
        <dbReference type="RefSeq" id="XP_028044273.1"/>
    </source>
</evidence>
<protein>
    <submittedName>
        <fullName evidence="16">Fibrillin-1-like</fullName>
    </submittedName>
</protein>
<dbReference type="Pfam" id="PF12662">
    <property type="entry name" value="cEGF"/>
    <property type="match status" value="3"/>
</dbReference>
<keyword evidence="6 13" id="KW-0732">Signal</keyword>
<dbReference type="InterPro" id="IPR000152">
    <property type="entry name" value="EGF-type_Asp/Asn_hydroxyl_site"/>
</dbReference>
<evidence type="ECO:0000256" key="5">
    <source>
        <dbReference type="ARBA" id="ARBA00022536"/>
    </source>
</evidence>
<dbReference type="SUPFAM" id="SSF57184">
    <property type="entry name" value="Growth factor receptor domain"/>
    <property type="match status" value="7"/>
</dbReference>
<name>A0A6J2KRU9_BOMMA</name>
<feature type="signal peptide" evidence="13">
    <location>
        <begin position="1"/>
        <end position="20"/>
    </location>
</feature>
<dbReference type="FunFam" id="2.10.25.10:FF:000014">
    <property type="entry name" value="Latent-transforming growth factor beta-binding protein 3"/>
    <property type="match status" value="1"/>
</dbReference>
<dbReference type="OrthoDB" id="10022113at2759"/>
<dbReference type="InterPro" id="IPR049883">
    <property type="entry name" value="NOTCH1_EGF-like"/>
</dbReference>
<proteinExistence type="inferred from homology"/>
<dbReference type="Proteomes" id="UP000504629">
    <property type="component" value="Unplaced"/>
</dbReference>
<dbReference type="Gene3D" id="2.10.25.10">
    <property type="entry name" value="Laminin"/>
    <property type="match status" value="16"/>
</dbReference>
<dbReference type="RefSeq" id="XP_028044273.1">
    <property type="nucleotide sequence ID" value="XM_028188472.1"/>
</dbReference>
<dbReference type="InterPro" id="IPR000742">
    <property type="entry name" value="EGF"/>
</dbReference>
<keyword evidence="4" id="KW-0272">Extracellular matrix</keyword>
<feature type="domain" description="EGF-like" evidence="14">
    <location>
        <begin position="928"/>
        <end position="971"/>
    </location>
</feature>
<dbReference type="PROSITE" id="PS01186">
    <property type="entry name" value="EGF_2"/>
    <property type="match status" value="4"/>
</dbReference>
<keyword evidence="9" id="KW-1015">Disulfide bond</keyword>
<dbReference type="Pfam" id="PF14670">
    <property type="entry name" value="FXa_inhibition"/>
    <property type="match status" value="1"/>
</dbReference>
<comment type="subcellular location">
    <subcellularLocation>
        <location evidence="1">Secreted</location>
        <location evidence="1">Extracellular space</location>
        <location evidence="1">Extracellular matrix</location>
    </subcellularLocation>
</comment>
<feature type="chain" id="PRO_5026703765" evidence="13">
    <location>
        <begin position="21"/>
        <end position="1499"/>
    </location>
</feature>
<feature type="compositionally biased region" description="Polar residues" evidence="12">
    <location>
        <begin position="791"/>
        <end position="800"/>
    </location>
</feature>
<feature type="compositionally biased region" description="Low complexity" evidence="12">
    <location>
        <begin position="722"/>
        <end position="755"/>
    </location>
</feature>
<dbReference type="InterPro" id="IPR009030">
    <property type="entry name" value="Growth_fac_rcpt_cys_sf"/>
</dbReference>
<dbReference type="Pfam" id="PF07645">
    <property type="entry name" value="EGF_CA"/>
    <property type="match status" value="10"/>
</dbReference>
<comment type="caution">
    <text evidence="11">Lacks conserved residue(s) required for the propagation of feature annotation.</text>
</comment>
<evidence type="ECO:0000256" key="7">
    <source>
        <dbReference type="ARBA" id="ARBA00022737"/>
    </source>
</evidence>
<organism evidence="15 16">
    <name type="scientific">Bombyx mandarina</name>
    <name type="common">Wild silk moth</name>
    <name type="synonym">Wild silkworm</name>
    <dbReference type="NCBI Taxonomy" id="7092"/>
    <lineage>
        <taxon>Eukaryota</taxon>
        <taxon>Metazoa</taxon>
        <taxon>Ecdysozoa</taxon>
        <taxon>Arthropoda</taxon>
        <taxon>Hexapoda</taxon>
        <taxon>Insecta</taxon>
        <taxon>Pterygota</taxon>
        <taxon>Neoptera</taxon>
        <taxon>Endopterygota</taxon>
        <taxon>Lepidoptera</taxon>
        <taxon>Glossata</taxon>
        <taxon>Ditrysia</taxon>
        <taxon>Bombycoidea</taxon>
        <taxon>Bombycidae</taxon>
        <taxon>Bombycinae</taxon>
        <taxon>Bombyx</taxon>
    </lineage>
</organism>
<evidence type="ECO:0000256" key="12">
    <source>
        <dbReference type="SAM" id="MobiDB-lite"/>
    </source>
</evidence>
<feature type="domain" description="EGF-like" evidence="14">
    <location>
        <begin position="1185"/>
        <end position="1230"/>
    </location>
</feature>
<dbReference type="InterPro" id="IPR055088">
    <property type="entry name" value="Fibulin_C"/>
</dbReference>
<feature type="domain" description="EGF-like" evidence="14">
    <location>
        <begin position="1231"/>
        <end position="1273"/>
    </location>
</feature>
<dbReference type="SMART" id="SM00181">
    <property type="entry name" value="EGF"/>
    <property type="match status" value="12"/>
</dbReference>
<evidence type="ECO:0000256" key="3">
    <source>
        <dbReference type="ARBA" id="ARBA00022525"/>
    </source>
</evidence>
<keyword evidence="10" id="KW-0325">Glycoprotein</keyword>
<dbReference type="GO" id="GO:0005509">
    <property type="term" value="F:calcium ion binding"/>
    <property type="evidence" value="ECO:0007669"/>
    <property type="project" value="InterPro"/>
</dbReference>
<dbReference type="PROSITE" id="PS50026">
    <property type="entry name" value="EGF_3"/>
    <property type="match status" value="6"/>
</dbReference>
<sequence length="1499" mass="166031">MWLRNTLIITFLTVCRDVSGDIGDDMTEAIQLCCNAGTADARNQTTPDCSAEHPLPSKVPAAFNTLCIIARSQCCKEYTQKKRDCENGIDIGISTKRCDSTSGSTKVCCGECVRGKNIGLVKGFSICDVLTRGNSAEELLADDAYAQCCKNGAQESNRSMVHTNVSPESIGKIASLCEDYAPTELCAHHCIPVPGSYKCECNPGFMLMADGRNCKEVIKNRCRPRNPCQHKCNDNGITVKCSCRRGYELMPDGKSCKDIDECQLDLSICLPGTKCFNTRGSYKCVPVQMNFNREGLMKECPPGFFRNIYKDLCDDINECKLPKPPCPVHVCENTIGGYKCDGVSGDPVNLSSTPMTPEQDKCPQGFKFGHHGECEDMDECVSHEDDCNPLSQFCINTHGSFHCQDMVSKHCPPGFKINEVNGRCEDINECEDDTEICRSDQDCINQLGRYDCKSKVSRFKSNQQCPDGMRNNSKVCEDINECLEGTHLCDQHQNCLNTNGSYECHCKVGYELDVTTSACIDMNECATGQHNCIIGSQRCDNTVGSFLCIRITSCGTGYILHHSTGTCEDIDECALGTHNCARAGPEYQCINIPGSFRCVRRRTSTTSTTALPEYEYVYYDIEDGENPEEKQTVAVNNLDSSTPSTTTTSTSTTELSSSSTQSIQPSSPSPSPSSEIPTINIPTHPSPDEDINSIIPPPNYNEPIQPDIFYSEPKLTTTESRPLTIPVTTVTPIPATSQPEPSQSEPSKFEPNTETPKPEPPKTEYPELQSPKPTEPEPTEPGIFYSEPKTDISSTTTTHEYITDSEPKSNLIPYEPRYPEPTITYAEPKPDQDISTNFVPYEIDKDTTYEKTSEKYPYSTESGKPIYPHTIFVDVSKDTATVEGKRTSDGSVVIDANSIPENKWTQVSIKPISCPHGYEADEYGACFDVDECFTNRHTCYNTTEVCKNTVGGYICNCAPGYTKYNETGFCTVITTSSTSTSTSTTTTTTTTAPATSEKNFFWSYPDYRPITTRPFRPRNPCDVGFYLDQKTGTCEDINECTNGQADCAAVEICVNTQGGYKCECPPNWSLDDVRHRCVPIRRHGLFPPGYGNEPPHDSRPVVSYTSKPPENPVSPKVTHVDDRGRVFKCPWGYRLGTDNVCEDINECVTGEARCGPLQICTNLPGGYTCSCPNGHRLAGDHECEDVDECDLAGKMMICSRNANCINTIGSYQCKCHNGFRPAPVNNKVCVDVDECTESNSRSLCQHRCNNVWGGYRCSCYKGYRLNIDNKTCSDIDECSELKSKMLCIGRCHNEPGRYRCSCPRGYRLSEDKRSCIDIDECETGEATCAKSGIFGSTSYLCFNTRGSYRCPQITCPPGYRLENKHRCSKAGEICRLGDWECAHKPTTISYNFITFVSKLYIPASTVNLFTMRGPTWPNARIKFQLKLVEVDAPPTVKDKADINTFLLSQNNNEGVMSLGRPLEGPQSIKLDLIMELYNNGQFGGIAVAKIFIYVSDYEF</sequence>
<dbReference type="CDD" id="cd00054">
    <property type="entry name" value="EGF_CA"/>
    <property type="match status" value="8"/>
</dbReference>
<dbReference type="InterPro" id="IPR018097">
    <property type="entry name" value="EGF_Ca-bd_CS"/>
</dbReference>
<feature type="domain" description="EGF-like" evidence="14">
    <location>
        <begin position="1143"/>
        <end position="1184"/>
    </location>
</feature>
<dbReference type="FunFam" id="2.10.25.10:FF:000038">
    <property type="entry name" value="Fibrillin 2"/>
    <property type="match status" value="3"/>
</dbReference>
<feature type="region of interest" description="Disordered" evidence="12">
    <location>
        <begin position="1088"/>
        <end position="1117"/>
    </location>
</feature>
<dbReference type="SMART" id="SM00179">
    <property type="entry name" value="EGF_CA"/>
    <property type="match status" value="16"/>
</dbReference>
<dbReference type="GeneID" id="114253543"/>
<feature type="compositionally biased region" description="Low complexity" evidence="12">
    <location>
        <begin position="640"/>
        <end position="683"/>
    </location>
</feature>
<dbReference type="InterPro" id="IPR050751">
    <property type="entry name" value="ECM_structural_protein"/>
</dbReference>
<dbReference type="PROSITE" id="PS01187">
    <property type="entry name" value="EGF_CA"/>
    <property type="match status" value="7"/>
</dbReference>
<evidence type="ECO:0000256" key="8">
    <source>
        <dbReference type="ARBA" id="ARBA00022837"/>
    </source>
</evidence>
<evidence type="ECO:0000256" key="10">
    <source>
        <dbReference type="ARBA" id="ARBA00023180"/>
    </source>
</evidence>
<evidence type="ECO:0000259" key="14">
    <source>
        <dbReference type="PROSITE" id="PS50026"/>
    </source>
</evidence>
<keyword evidence="15" id="KW-1185">Reference proteome</keyword>
<evidence type="ECO:0000256" key="9">
    <source>
        <dbReference type="ARBA" id="ARBA00023157"/>
    </source>
</evidence>